<sequence length="25" mass="2741">MGELAVPSLSGTCDTSLTLLHPRRW</sequence>
<dbReference type="EMBL" id="GGEC01076136">
    <property type="protein sequence ID" value="MBX56620.1"/>
    <property type="molecule type" value="Transcribed_RNA"/>
</dbReference>
<proteinExistence type="predicted"/>
<dbReference type="AlphaFoldDB" id="A0A2P2PPD4"/>
<organism evidence="1">
    <name type="scientific">Rhizophora mucronata</name>
    <name type="common">Asiatic mangrove</name>
    <dbReference type="NCBI Taxonomy" id="61149"/>
    <lineage>
        <taxon>Eukaryota</taxon>
        <taxon>Viridiplantae</taxon>
        <taxon>Streptophyta</taxon>
        <taxon>Embryophyta</taxon>
        <taxon>Tracheophyta</taxon>
        <taxon>Spermatophyta</taxon>
        <taxon>Magnoliopsida</taxon>
        <taxon>eudicotyledons</taxon>
        <taxon>Gunneridae</taxon>
        <taxon>Pentapetalae</taxon>
        <taxon>rosids</taxon>
        <taxon>fabids</taxon>
        <taxon>Malpighiales</taxon>
        <taxon>Rhizophoraceae</taxon>
        <taxon>Rhizophora</taxon>
    </lineage>
</organism>
<name>A0A2P2PPD4_RHIMU</name>
<protein>
    <submittedName>
        <fullName evidence="1">Uncharacterized protein</fullName>
    </submittedName>
</protein>
<evidence type="ECO:0000313" key="1">
    <source>
        <dbReference type="EMBL" id="MBX56620.1"/>
    </source>
</evidence>
<accession>A0A2P2PPD4</accession>
<reference evidence="1" key="1">
    <citation type="submission" date="2018-02" db="EMBL/GenBank/DDBJ databases">
        <title>Rhizophora mucronata_Transcriptome.</title>
        <authorList>
            <person name="Meera S.P."/>
            <person name="Sreeshan A."/>
            <person name="Augustine A."/>
        </authorList>
    </citation>
    <scope>NUCLEOTIDE SEQUENCE</scope>
    <source>
        <tissue evidence="1">Leaf</tissue>
    </source>
</reference>